<keyword evidence="3" id="KW-1185">Reference proteome</keyword>
<gene>
    <name evidence="2" type="ORF">SMD27_19690</name>
</gene>
<evidence type="ECO:0000313" key="2">
    <source>
        <dbReference type="EMBL" id="MDY0885075.1"/>
    </source>
</evidence>
<dbReference type="Pfam" id="PF00581">
    <property type="entry name" value="Rhodanese"/>
    <property type="match status" value="1"/>
</dbReference>
<organism evidence="2 3">
    <name type="scientific">Dongia soli</name>
    <dbReference type="NCBI Taxonomy" id="600628"/>
    <lineage>
        <taxon>Bacteria</taxon>
        <taxon>Pseudomonadati</taxon>
        <taxon>Pseudomonadota</taxon>
        <taxon>Alphaproteobacteria</taxon>
        <taxon>Rhodospirillales</taxon>
        <taxon>Dongiaceae</taxon>
        <taxon>Dongia</taxon>
    </lineage>
</organism>
<evidence type="ECO:0000259" key="1">
    <source>
        <dbReference type="PROSITE" id="PS50206"/>
    </source>
</evidence>
<dbReference type="RefSeq" id="WP_320510146.1">
    <property type="nucleotide sequence ID" value="NZ_JAXCLW010000007.1"/>
</dbReference>
<dbReference type="InterPro" id="IPR001763">
    <property type="entry name" value="Rhodanese-like_dom"/>
</dbReference>
<comment type="caution">
    <text evidence="2">The sequence shown here is derived from an EMBL/GenBank/DDBJ whole genome shotgun (WGS) entry which is preliminary data.</text>
</comment>
<dbReference type="PANTHER" id="PTHR43031">
    <property type="entry name" value="FAD-DEPENDENT OXIDOREDUCTASE"/>
    <property type="match status" value="1"/>
</dbReference>
<feature type="domain" description="Rhodanese" evidence="1">
    <location>
        <begin position="20"/>
        <end position="108"/>
    </location>
</feature>
<dbReference type="InterPro" id="IPR050229">
    <property type="entry name" value="GlpE_sulfurtransferase"/>
</dbReference>
<dbReference type="SUPFAM" id="SSF52821">
    <property type="entry name" value="Rhodanese/Cell cycle control phosphatase"/>
    <property type="match status" value="1"/>
</dbReference>
<evidence type="ECO:0000313" key="3">
    <source>
        <dbReference type="Proteomes" id="UP001279642"/>
    </source>
</evidence>
<reference evidence="2 3" key="1">
    <citation type="journal article" date="2016" name="Antonie Van Leeuwenhoek">
        <title>Dongia soli sp. nov., isolated from soil from Dokdo, Korea.</title>
        <authorList>
            <person name="Kim D.U."/>
            <person name="Lee H."/>
            <person name="Kim H."/>
            <person name="Kim S.G."/>
            <person name="Ka J.O."/>
        </authorList>
    </citation>
    <scope>NUCLEOTIDE SEQUENCE [LARGE SCALE GENOMIC DNA]</scope>
    <source>
        <strain evidence="2 3">D78</strain>
    </source>
</reference>
<accession>A0ABU5EG34</accession>
<dbReference type="PROSITE" id="PS50206">
    <property type="entry name" value="RHODANESE_3"/>
    <property type="match status" value="1"/>
</dbReference>
<dbReference type="SMART" id="SM00450">
    <property type="entry name" value="RHOD"/>
    <property type="match status" value="1"/>
</dbReference>
<dbReference type="InterPro" id="IPR036873">
    <property type="entry name" value="Rhodanese-like_dom_sf"/>
</dbReference>
<sequence length="110" mass="12418">MPSSDSLQIEPIAVKQMLDRGEAVRLVDIRQGWEHKICHIEGSLLLPMDELPARVAELPTDRPLIIVCHHGMRSFHATMWLRQHGFPQATNLAGGVDAWAEQIDPVMARY</sequence>
<dbReference type="PANTHER" id="PTHR43031:SF17">
    <property type="entry name" value="SULFURTRANSFERASE YTWF-RELATED"/>
    <property type="match status" value="1"/>
</dbReference>
<dbReference type="Gene3D" id="3.40.250.10">
    <property type="entry name" value="Rhodanese-like domain"/>
    <property type="match status" value="1"/>
</dbReference>
<proteinExistence type="predicted"/>
<dbReference type="EMBL" id="JAXCLW010000007">
    <property type="protein sequence ID" value="MDY0885075.1"/>
    <property type="molecule type" value="Genomic_DNA"/>
</dbReference>
<dbReference type="Proteomes" id="UP001279642">
    <property type="component" value="Unassembled WGS sequence"/>
</dbReference>
<name>A0ABU5EG34_9PROT</name>
<protein>
    <submittedName>
        <fullName evidence="2">Rhodanese-like domain-containing protein</fullName>
    </submittedName>
</protein>